<keyword evidence="3" id="KW-1185">Reference proteome</keyword>
<proteinExistence type="predicted"/>
<dbReference type="EMBL" id="FOVE01000001">
    <property type="protein sequence ID" value="SFM95271.1"/>
    <property type="molecule type" value="Genomic_DNA"/>
</dbReference>
<reference evidence="3" key="1">
    <citation type="submission" date="2016-10" db="EMBL/GenBank/DDBJ databases">
        <authorList>
            <person name="Varghese N."/>
            <person name="Submissions S."/>
        </authorList>
    </citation>
    <scope>NUCLEOTIDE SEQUENCE [LARGE SCALE GENOMIC DNA]</scope>
    <source>
        <strain evidence="3">DSM 6150</strain>
    </source>
</reference>
<dbReference type="AlphaFoldDB" id="A0A1I4V2C6"/>
<accession>A0A1I4V2C6</accession>
<feature type="coiled-coil region" evidence="1">
    <location>
        <begin position="94"/>
        <end position="127"/>
    </location>
</feature>
<dbReference type="Proteomes" id="UP000242869">
    <property type="component" value="Unassembled WGS sequence"/>
</dbReference>
<sequence length="247" mass="27944">MPHGAYVGKERSNKGKWKMEEGFSYFEERGIFKNNAFIMACENKNACEDMVREPYRAEFRNAASSSELNGFIEKYKDNDPDGLVPQARKKIPAAQKYEREQERLAAIKRAKEEREAYRTAFKNASSSSDLSAFVERYKNNDPEKLVPKARQKISAAQKRERDQSAKQEREYAARLAQECGRLYPGKLVSWTAKMCEGRVLGLFGGGCYDEKFQGIIVGGGKGIATAKITKPSHKSGEYSERSCSDFN</sequence>
<organism evidence="2 3">
    <name type="scientific">Formivibrio citricus</name>
    <dbReference type="NCBI Taxonomy" id="83765"/>
    <lineage>
        <taxon>Bacteria</taxon>
        <taxon>Pseudomonadati</taxon>
        <taxon>Pseudomonadota</taxon>
        <taxon>Betaproteobacteria</taxon>
        <taxon>Neisseriales</taxon>
        <taxon>Chitinibacteraceae</taxon>
        <taxon>Formivibrio</taxon>
    </lineage>
</organism>
<gene>
    <name evidence="2" type="ORF">SAMN05660284_00088</name>
</gene>
<evidence type="ECO:0000256" key="1">
    <source>
        <dbReference type="SAM" id="Coils"/>
    </source>
</evidence>
<keyword evidence="1" id="KW-0175">Coiled coil</keyword>
<evidence type="ECO:0000313" key="3">
    <source>
        <dbReference type="Proteomes" id="UP000242869"/>
    </source>
</evidence>
<protein>
    <submittedName>
        <fullName evidence="2">Uncharacterized protein</fullName>
    </submittedName>
</protein>
<name>A0A1I4V2C6_9NEIS</name>
<evidence type="ECO:0000313" key="2">
    <source>
        <dbReference type="EMBL" id="SFM95271.1"/>
    </source>
</evidence>